<evidence type="ECO:0000313" key="2">
    <source>
        <dbReference type="Proteomes" id="UP000028294"/>
    </source>
</evidence>
<organism evidence="1 2">
    <name type="scientific">Bacteroides fragilis</name>
    <dbReference type="NCBI Taxonomy" id="817"/>
    <lineage>
        <taxon>Bacteria</taxon>
        <taxon>Pseudomonadati</taxon>
        <taxon>Bacteroidota</taxon>
        <taxon>Bacteroidia</taxon>
        <taxon>Bacteroidales</taxon>
        <taxon>Bacteroidaceae</taxon>
        <taxon>Bacteroides</taxon>
    </lineage>
</organism>
<dbReference type="RefSeq" id="WP_137569025.1">
    <property type="nucleotide sequence ID" value="NZ_CP036553.1"/>
</dbReference>
<accession>A0AAP8ZVX1</accession>
<gene>
    <name evidence="1" type="ORF">IA74_008535</name>
</gene>
<dbReference type="AlphaFoldDB" id="A0AAP8ZVX1"/>
<dbReference type="InterPro" id="IPR029044">
    <property type="entry name" value="Nucleotide-diphossugar_trans"/>
</dbReference>
<evidence type="ECO:0000313" key="1">
    <source>
        <dbReference type="EMBL" id="QCQ36154.1"/>
    </source>
</evidence>
<protein>
    <recommendedName>
        <fullName evidence="3">Glycosyltransferase</fullName>
    </recommendedName>
</protein>
<dbReference type="SUPFAM" id="SSF53448">
    <property type="entry name" value="Nucleotide-diphospho-sugar transferases"/>
    <property type="match status" value="1"/>
</dbReference>
<dbReference type="Proteomes" id="UP000028294">
    <property type="component" value="Chromosome"/>
</dbReference>
<name>A0AAP8ZVX1_BACFG</name>
<proteinExistence type="predicted"/>
<sequence>MKKIPNNLLRLQKYGLQIKLVDGDLRSHKKYYYAFKEFSRDLVVTIDDDLFYSSDFIYKCLQMHIKYPHSVIANYGYFLQYDFLGKLLPYNKWKSVFAEYRSIDELFFGSGGGTLFPVGLLYKDVLNKELFLKYCFYADDIWLNTMCYLSNTEIIIMDNSHILLPVINLRSSSLCELNQLNSMNDLQIEGVRTYYKNLLQVDPFSKYKTCYFEKE</sequence>
<dbReference type="EMBL" id="CP036553">
    <property type="protein sequence ID" value="QCQ36154.1"/>
    <property type="molecule type" value="Genomic_DNA"/>
</dbReference>
<reference evidence="1 2" key="1">
    <citation type="submission" date="2019-03" db="EMBL/GenBank/DDBJ databases">
        <title>Complete genome assembly of MDR B. fragilis.</title>
        <authorList>
            <person name="Sydenham T.V."/>
            <person name="Hasman H."/>
            <person name="Justesen U.S."/>
        </authorList>
    </citation>
    <scope>NUCLEOTIDE SEQUENCE [LARGE SCALE GENOMIC DNA]</scope>
    <source>
        <strain evidence="1 2">DCMOUH0067B</strain>
    </source>
</reference>
<evidence type="ECO:0008006" key="3">
    <source>
        <dbReference type="Google" id="ProtNLM"/>
    </source>
</evidence>